<dbReference type="RefSeq" id="WP_214621784.1">
    <property type="nucleotide sequence ID" value="NZ_JAHGAW010000002.1"/>
</dbReference>
<reference evidence="2" key="1">
    <citation type="submission" date="2021-05" db="EMBL/GenBank/DDBJ databases">
        <title>Genome of Sphingobium sp. strain.</title>
        <authorList>
            <person name="Fan R."/>
        </authorList>
    </citation>
    <scope>NUCLEOTIDE SEQUENCE</scope>
    <source>
        <strain evidence="2">H33</strain>
    </source>
</reference>
<evidence type="ECO:0000313" key="2">
    <source>
        <dbReference type="EMBL" id="MBT2186039.1"/>
    </source>
</evidence>
<dbReference type="AlphaFoldDB" id="A0A9X1D9T6"/>
<accession>A0A9X1D9T6</accession>
<dbReference type="PANTHER" id="PTHR40943">
    <property type="entry name" value="CYTOPLASMIC PROTEIN-RELATED"/>
    <property type="match status" value="1"/>
</dbReference>
<protein>
    <submittedName>
        <fullName evidence="2">DUF861 domain-containing protein</fullName>
    </submittedName>
</protein>
<comment type="caution">
    <text evidence="2">The sequence shown here is derived from an EMBL/GenBank/DDBJ whole genome shotgun (WGS) entry which is preliminary data.</text>
</comment>
<dbReference type="Pfam" id="PF05899">
    <property type="entry name" value="Cupin_3"/>
    <property type="match status" value="1"/>
</dbReference>
<dbReference type="InterPro" id="IPR014710">
    <property type="entry name" value="RmlC-like_jellyroll"/>
</dbReference>
<sequence length="254" mass="27674">MPYAPGSLGRINIVSDNPPDHEYIEDRMGEYSVALENGEPRFSGRQYWTGGVWRIPTPHGLARYTAPGDETHAIIDGEMLWEFTDGESLMLRAGDVVHVGRGIAARLDVSKYALTAWMINEQGASEDGLVPELVRGARVYSLPFAEESFEPCAHGRWAIGAEWRLGTSTSISGVWQSEGAEEFPFRTNGDETHHVLEGSLTVTVAGEAPRVARKGDILAIRKDVEGTWNVSADLSSRFVVANLVAAFNVGTSNA</sequence>
<keyword evidence="3" id="KW-1185">Reference proteome</keyword>
<feature type="domain" description="(S)-ureidoglycine aminohydrolase cupin" evidence="1">
    <location>
        <begin position="172"/>
        <end position="232"/>
    </location>
</feature>
<dbReference type="InterPro" id="IPR008579">
    <property type="entry name" value="UGlyAH_Cupin_dom"/>
</dbReference>
<evidence type="ECO:0000313" key="3">
    <source>
        <dbReference type="Proteomes" id="UP001138757"/>
    </source>
</evidence>
<dbReference type="Gene3D" id="2.60.120.10">
    <property type="entry name" value="Jelly Rolls"/>
    <property type="match status" value="2"/>
</dbReference>
<dbReference type="EMBL" id="JAHGAW010000002">
    <property type="protein sequence ID" value="MBT2186039.1"/>
    <property type="molecule type" value="Genomic_DNA"/>
</dbReference>
<proteinExistence type="predicted"/>
<evidence type="ECO:0000259" key="1">
    <source>
        <dbReference type="Pfam" id="PF05899"/>
    </source>
</evidence>
<name>A0A9X1D9T6_9SPHN</name>
<dbReference type="Proteomes" id="UP001138757">
    <property type="component" value="Unassembled WGS sequence"/>
</dbReference>
<gene>
    <name evidence="2" type="ORF">KK488_03685</name>
</gene>
<organism evidence="2 3">
    <name type="scientific">Sphingobium nicotianae</name>
    <dbReference type="NCBI Taxonomy" id="2782607"/>
    <lineage>
        <taxon>Bacteria</taxon>
        <taxon>Pseudomonadati</taxon>
        <taxon>Pseudomonadota</taxon>
        <taxon>Alphaproteobacteria</taxon>
        <taxon>Sphingomonadales</taxon>
        <taxon>Sphingomonadaceae</taxon>
        <taxon>Sphingobium</taxon>
    </lineage>
</organism>
<dbReference type="InterPro" id="IPR011051">
    <property type="entry name" value="RmlC_Cupin_sf"/>
</dbReference>
<dbReference type="SUPFAM" id="SSF51182">
    <property type="entry name" value="RmlC-like cupins"/>
    <property type="match status" value="1"/>
</dbReference>
<dbReference type="PANTHER" id="PTHR40943:SF1">
    <property type="entry name" value="CYTOPLASMIC PROTEIN"/>
    <property type="match status" value="1"/>
</dbReference>